<keyword evidence="1" id="KW-0732">Signal</keyword>
<evidence type="ECO:0000313" key="4">
    <source>
        <dbReference type="Proteomes" id="UP000239872"/>
    </source>
</evidence>
<feature type="signal peptide" evidence="1">
    <location>
        <begin position="1"/>
        <end position="24"/>
    </location>
</feature>
<organism evidence="3 4">
    <name type="scientific">Flavipsychrobacter stenotrophus</name>
    <dbReference type="NCBI Taxonomy" id="2077091"/>
    <lineage>
        <taxon>Bacteria</taxon>
        <taxon>Pseudomonadati</taxon>
        <taxon>Bacteroidota</taxon>
        <taxon>Chitinophagia</taxon>
        <taxon>Chitinophagales</taxon>
        <taxon>Chitinophagaceae</taxon>
        <taxon>Flavipsychrobacter</taxon>
    </lineage>
</organism>
<dbReference type="EMBL" id="PPSL01000001">
    <property type="protein sequence ID" value="PQJ12204.1"/>
    <property type="molecule type" value="Genomic_DNA"/>
</dbReference>
<accession>A0A2S7SZR9</accession>
<dbReference type="InterPro" id="IPR025665">
    <property type="entry name" value="Beta-barrel_OMP_2"/>
</dbReference>
<feature type="chain" id="PRO_5015733486" description="Outer membrane protein beta-barrel domain-containing protein" evidence="1">
    <location>
        <begin position="25"/>
        <end position="230"/>
    </location>
</feature>
<reference evidence="3 4" key="1">
    <citation type="submission" date="2018-01" db="EMBL/GenBank/DDBJ databases">
        <title>A novel member of the phylum Bacteroidetes isolated from glacier ice.</title>
        <authorList>
            <person name="Liu Q."/>
            <person name="Xin Y.-H."/>
        </authorList>
    </citation>
    <scope>NUCLEOTIDE SEQUENCE [LARGE SCALE GENOMIC DNA]</scope>
    <source>
        <strain evidence="3 4">RB1R16</strain>
    </source>
</reference>
<evidence type="ECO:0000259" key="2">
    <source>
        <dbReference type="Pfam" id="PF13568"/>
    </source>
</evidence>
<feature type="domain" description="Outer membrane protein beta-barrel" evidence="2">
    <location>
        <begin position="37"/>
        <end position="198"/>
    </location>
</feature>
<protein>
    <recommendedName>
        <fullName evidence="2">Outer membrane protein beta-barrel domain-containing protein</fullName>
    </recommendedName>
</protein>
<name>A0A2S7SZR9_9BACT</name>
<comment type="caution">
    <text evidence="3">The sequence shown here is derived from an EMBL/GenBank/DDBJ whole genome shotgun (WGS) entry which is preliminary data.</text>
</comment>
<keyword evidence="4" id="KW-1185">Reference proteome</keyword>
<dbReference type="Proteomes" id="UP000239872">
    <property type="component" value="Unassembled WGS sequence"/>
</dbReference>
<dbReference type="Pfam" id="PF13568">
    <property type="entry name" value="OMP_b-brl_2"/>
    <property type="match status" value="1"/>
</dbReference>
<proteinExistence type="predicted"/>
<evidence type="ECO:0000256" key="1">
    <source>
        <dbReference type="SAM" id="SignalP"/>
    </source>
</evidence>
<evidence type="ECO:0000313" key="3">
    <source>
        <dbReference type="EMBL" id="PQJ12204.1"/>
    </source>
</evidence>
<dbReference type="AlphaFoldDB" id="A0A2S7SZR9"/>
<sequence>MVLKCKLFVAATIAALGFSTSSIAQVYPEDILKYSKNYFESGAKAGADFQQLSAHPILADYSVGGNAGIYVKRRIRNFGIQLEVSASNAQYTTQYPVAFNYELSHTHYADSSTKGIFNALYLNVPLLLEVRPGEHFAFQFGAQYSYLLSFKDKNTAFAARYGTDQILNKSNIALVTGFELDIYKDFKMGARYAMGTSDMNAGKFKPLTDKWSANSAQVFFLYRFEKWGRR</sequence>
<gene>
    <name evidence="3" type="ORF">CJD36_000135</name>
</gene>